<name>A0A7W9QHI3_9ACTN</name>
<feature type="region of interest" description="Disordered" evidence="1">
    <location>
        <begin position="1"/>
        <end position="35"/>
    </location>
</feature>
<reference evidence="2 3" key="1">
    <citation type="submission" date="2020-08" db="EMBL/GenBank/DDBJ databases">
        <title>Genomic Encyclopedia of Type Strains, Phase III (KMG-III): the genomes of soil and plant-associated and newly described type strains.</title>
        <authorList>
            <person name="Whitman W."/>
        </authorList>
    </citation>
    <scope>NUCLEOTIDE SEQUENCE [LARGE SCALE GENOMIC DNA]</scope>
    <source>
        <strain evidence="2 3">CECT 8305</strain>
    </source>
</reference>
<evidence type="ECO:0000313" key="3">
    <source>
        <dbReference type="Proteomes" id="UP000588098"/>
    </source>
</evidence>
<organism evidence="2 3">
    <name type="scientific">Streptomyces zagrosensis</name>
    <dbReference type="NCBI Taxonomy" id="1042984"/>
    <lineage>
        <taxon>Bacteria</taxon>
        <taxon>Bacillati</taxon>
        <taxon>Actinomycetota</taxon>
        <taxon>Actinomycetes</taxon>
        <taxon>Kitasatosporales</taxon>
        <taxon>Streptomycetaceae</taxon>
        <taxon>Streptomyces</taxon>
    </lineage>
</organism>
<dbReference type="Proteomes" id="UP000588098">
    <property type="component" value="Unassembled WGS sequence"/>
</dbReference>
<proteinExistence type="predicted"/>
<dbReference type="EMBL" id="JACHJL010000044">
    <property type="protein sequence ID" value="MBB5940385.1"/>
    <property type="molecule type" value="Genomic_DNA"/>
</dbReference>
<dbReference type="AlphaFoldDB" id="A0A7W9QHI3"/>
<sequence>MVMKWARACRLPSSPSRAAIGSTDLRRPSSNRPRR</sequence>
<comment type="caution">
    <text evidence="2">The sequence shown here is derived from an EMBL/GenBank/DDBJ whole genome shotgun (WGS) entry which is preliminary data.</text>
</comment>
<evidence type="ECO:0000256" key="1">
    <source>
        <dbReference type="SAM" id="MobiDB-lite"/>
    </source>
</evidence>
<gene>
    <name evidence="2" type="ORF">FHS42_007483</name>
</gene>
<keyword evidence="3" id="KW-1185">Reference proteome</keyword>
<evidence type="ECO:0000313" key="2">
    <source>
        <dbReference type="EMBL" id="MBB5940385.1"/>
    </source>
</evidence>
<protein>
    <submittedName>
        <fullName evidence="2">Uncharacterized protein</fullName>
    </submittedName>
</protein>
<accession>A0A7W9QHI3</accession>